<evidence type="ECO:0000313" key="2">
    <source>
        <dbReference type="Proteomes" id="UP000007800"/>
    </source>
</evidence>
<accession>C5KRL2</accession>
<dbReference type="AlphaFoldDB" id="C5KRL2"/>
<organism evidence="2">
    <name type="scientific">Perkinsus marinus (strain ATCC 50983 / TXsc)</name>
    <dbReference type="NCBI Taxonomy" id="423536"/>
    <lineage>
        <taxon>Eukaryota</taxon>
        <taxon>Sar</taxon>
        <taxon>Alveolata</taxon>
        <taxon>Perkinsozoa</taxon>
        <taxon>Perkinsea</taxon>
        <taxon>Perkinsida</taxon>
        <taxon>Perkinsidae</taxon>
        <taxon>Perkinsus</taxon>
    </lineage>
</organism>
<sequence length="106" mass="12324">MLKSIAVGLKDPMLRADLFYGHRINKPWTTLAPDELLNDYEAESLRSLFKQERADAKLRYDEYCEFWQMSRDLQQSALSKKLAGKKSDPQPYPVGSKVLRKYVVRA</sequence>
<gene>
    <name evidence="1" type="ORF">Pmar_PMAR015040</name>
</gene>
<dbReference type="GeneID" id="9055827"/>
<reference evidence="1 2" key="1">
    <citation type="submission" date="2008-07" db="EMBL/GenBank/DDBJ databases">
        <authorList>
            <person name="El-Sayed N."/>
            <person name="Caler E."/>
            <person name="Inman J."/>
            <person name="Amedeo P."/>
            <person name="Hass B."/>
            <person name="Wortman J."/>
        </authorList>
    </citation>
    <scope>NUCLEOTIDE SEQUENCE [LARGE SCALE GENOMIC DNA]</scope>
    <source>
        <strain evidence="2">ATCC 50983 / TXsc</strain>
    </source>
</reference>
<name>C5KRL2_PERM5</name>
<dbReference type="EMBL" id="GG675846">
    <property type="protein sequence ID" value="EER12874.1"/>
    <property type="molecule type" value="Genomic_DNA"/>
</dbReference>
<protein>
    <submittedName>
        <fullName evidence="1">Uncharacterized protein</fullName>
    </submittedName>
</protein>
<proteinExistence type="predicted"/>
<keyword evidence="2" id="KW-1185">Reference proteome</keyword>
<evidence type="ECO:0000313" key="1">
    <source>
        <dbReference type="EMBL" id="EER12874.1"/>
    </source>
</evidence>
<dbReference type="RefSeq" id="XP_002781079.1">
    <property type="nucleotide sequence ID" value="XM_002781033.1"/>
</dbReference>
<dbReference type="InParanoid" id="C5KRL2"/>
<dbReference type="Proteomes" id="UP000007800">
    <property type="component" value="Unassembled WGS sequence"/>
</dbReference>